<protein>
    <recommendedName>
        <fullName evidence="2">DUF4185 domain-containing protein</fullName>
    </recommendedName>
</protein>
<dbReference type="OrthoDB" id="284233at2"/>
<dbReference type="AlphaFoldDB" id="A0A2A7NC55"/>
<name>A0A2A7NC55_MYCAG</name>
<keyword evidence="5" id="KW-1185">Reference proteome</keyword>
<evidence type="ECO:0000313" key="4">
    <source>
        <dbReference type="EMBL" id="PEG41399.1"/>
    </source>
</evidence>
<dbReference type="Gene3D" id="2.115.10.20">
    <property type="entry name" value="Glycosyl hydrolase domain, family 43"/>
    <property type="match status" value="1"/>
</dbReference>
<dbReference type="EMBL" id="BLKS01000001">
    <property type="protein sequence ID" value="GFG52973.1"/>
    <property type="molecule type" value="Genomic_DNA"/>
</dbReference>
<evidence type="ECO:0000313" key="5">
    <source>
        <dbReference type="Proteomes" id="UP000220914"/>
    </source>
</evidence>
<dbReference type="EMBL" id="PDCP01000006">
    <property type="protein sequence ID" value="PEG41399.1"/>
    <property type="molecule type" value="Genomic_DNA"/>
</dbReference>
<reference evidence="3 6" key="2">
    <citation type="journal article" date="2019" name="Emerg. Microbes Infect.">
        <title>Comprehensive subspecies identification of 175 nontuberculous mycobacteria species based on 7547 genomic profiles.</title>
        <authorList>
            <person name="Matsumoto Y."/>
            <person name="Kinjo T."/>
            <person name="Motooka D."/>
            <person name="Nabeya D."/>
            <person name="Jung N."/>
            <person name="Uechi K."/>
            <person name="Horii T."/>
            <person name="Iida T."/>
            <person name="Fujita J."/>
            <person name="Nakamura S."/>
        </authorList>
    </citation>
    <scope>NUCLEOTIDE SEQUENCE [LARGE SCALE GENOMIC DNA]</scope>
    <source>
        <strain evidence="3 6">JCM 6377</strain>
    </source>
</reference>
<organism evidence="4 5">
    <name type="scientific">Mycolicibacterium agri</name>
    <name type="common">Mycobacterium agri</name>
    <dbReference type="NCBI Taxonomy" id="36811"/>
    <lineage>
        <taxon>Bacteria</taxon>
        <taxon>Bacillati</taxon>
        <taxon>Actinomycetota</taxon>
        <taxon>Actinomycetes</taxon>
        <taxon>Mycobacteriales</taxon>
        <taxon>Mycobacteriaceae</taxon>
        <taxon>Mycolicibacterium</taxon>
    </lineage>
</organism>
<feature type="region of interest" description="Disordered" evidence="1">
    <location>
        <begin position="118"/>
        <end position="140"/>
    </location>
</feature>
<evidence type="ECO:0000256" key="1">
    <source>
        <dbReference type="SAM" id="MobiDB-lite"/>
    </source>
</evidence>
<evidence type="ECO:0000259" key="2">
    <source>
        <dbReference type="Pfam" id="PF13810"/>
    </source>
</evidence>
<dbReference type="RefSeq" id="WP_097938596.1">
    <property type="nucleotide sequence ID" value="NZ_BLKS01000001.1"/>
</dbReference>
<accession>A0A2A7NC55</accession>
<dbReference type="Proteomes" id="UP000465302">
    <property type="component" value="Unassembled WGS sequence"/>
</dbReference>
<feature type="domain" description="DUF4185" evidence="2">
    <location>
        <begin position="365"/>
        <end position="729"/>
    </location>
</feature>
<evidence type="ECO:0000313" key="6">
    <source>
        <dbReference type="Proteomes" id="UP000465302"/>
    </source>
</evidence>
<dbReference type="Proteomes" id="UP000220914">
    <property type="component" value="Unassembled WGS sequence"/>
</dbReference>
<reference evidence="3" key="3">
    <citation type="submission" date="2020-02" db="EMBL/GenBank/DDBJ databases">
        <authorList>
            <person name="Matsumoto Y."/>
            <person name="Motooka D."/>
            <person name="Nakamura S."/>
        </authorList>
    </citation>
    <scope>NUCLEOTIDE SEQUENCE</scope>
    <source>
        <strain evidence="3">JCM 6377</strain>
    </source>
</reference>
<sequence>MGASAYIGRVGGLAVALGVGAAVATGHGVAWAGPTDSNTSSSESASSPDSNADSGTGAADTGTAEAPKTTTTADPPPGASAPSRPKLGSKAKDVMSSLTRAAERGVAVATGGALTSKKFKPQKAAAPVEPKQAATDDAAPAEGAQLDEAQPEVAQAPEAVTAPEVVKVRPAQKKSAAVPTDNPVERFVRHLPAAQPSHPARTEQRTTAQVVAESVETAVAPAAETVERSTFQTLSVNTAMQEYLPVLTAASAPAPEKPPVPRLLSTIVSALGLGALASNTPAGPIGTPIALALLALGVRREQAALTVGSSSTVRTPTVAALTIAESQPTGAVVTPYDPATDYSVNPVAVSPNTAIITKLTGPGGLNNTQSRFGIGGTDLGIMWDNGIDEQNQVLILFGDTFYNTTPVRTGVWRNNTLLRSSDAMLSNGIYVRDGHPVDDFAGAPLVYNSELQRYIFKQVVANERYAVGQDITIIPTSAISAPYPNQYGSRQYASIMSVRSWDTPGRWTTNYSAIAFSDDNGETWHVARESVRPAAVGRSTMPYVAGNENFQQFAFVAPPAGSADADAGWVYAYGTPSGRGGTVYLSRVKQDQILDQTKYEYWNGTAWVANKPSAAKPVLPGTTTSYFFGLIKRTTYPTAGEMSVQYNEYEKQYIMLYQDQNNNIVMRKADRPEGPWSTPTVLVSSSKMPGLYAPMIHPWSSTSKVDESERQYLYWNMSTWGDYQVVTMRTDLSKV</sequence>
<gene>
    <name evidence="4" type="ORF">CQY20_04860</name>
    <name evidence="3" type="ORF">MAGR_44140</name>
</gene>
<evidence type="ECO:0000313" key="3">
    <source>
        <dbReference type="EMBL" id="GFG52973.1"/>
    </source>
</evidence>
<proteinExistence type="predicted"/>
<dbReference type="InterPro" id="IPR023296">
    <property type="entry name" value="Glyco_hydro_beta-prop_sf"/>
</dbReference>
<dbReference type="InterPro" id="IPR025442">
    <property type="entry name" value="DUF4185"/>
</dbReference>
<reference evidence="4 5" key="1">
    <citation type="submission" date="2017-10" db="EMBL/GenBank/DDBJ databases">
        <title>The new phylogeny of genus Mycobacterium.</title>
        <authorList>
            <person name="Tortoli E."/>
            <person name="Trovato A."/>
            <person name="Cirillo D.M."/>
        </authorList>
    </citation>
    <scope>NUCLEOTIDE SEQUENCE [LARGE SCALE GENOMIC DNA]</scope>
    <source>
        <strain evidence="4 5">CCUG37673</strain>
    </source>
</reference>
<comment type="caution">
    <text evidence="4">The sequence shown here is derived from an EMBL/GenBank/DDBJ whole genome shotgun (WGS) entry which is preliminary data.</text>
</comment>
<feature type="compositionally biased region" description="Low complexity" evidence="1">
    <location>
        <begin position="28"/>
        <end position="73"/>
    </location>
</feature>
<feature type="region of interest" description="Disordered" evidence="1">
    <location>
        <begin position="28"/>
        <end position="98"/>
    </location>
</feature>
<dbReference type="Pfam" id="PF13810">
    <property type="entry name" value="DUF4185"/>
    <property type="match status" value="1"/>
</dbReference>